<proteinExistence type="predicted"/>
<dbReference type="EMBL" id="PDJI01000004">
    <property type="protein sequence ID" value="PFG38609.1"/>
    <property type="molecule type" value="Genomic_DNA"/>
</dbReference>
<accession>A0A2A9EK57</accession>
<dbReference type="Gene3D" id="3.60.15.10">
    <property type="entry name" value="Ribonuclease Z/Hydroxyacylglutathione hydrolase-like"/>
    <property type="match status" value="1"/>
</dbReference>
<comment type="caution">
    <text evidence="2">The sequence shown here is derived from an EMBL/GenBank/DDBJ whole genome shotgun (WGS) entry which is preliminary data.</text>
</comment>
<dbReference type="Proteomes" id="UP000222106">
    <property type="component" value="Unassembled WGS sequence"/>
</dbReference>
<dbReference type="AlphaFoldDB" id="A0A2A9EK57"/>
<dbReference type="InterPro" id="IPR036866">
    <property type="entry name" value="RibonucZ/Hydroxyglut_hydro"/>
</dbReference>
<dbReference type="PANTHER" id="PTHR46018">
    <property type="entry name" value="ZINC PHOSPHODIESTERASE ELAC PROTEIN 1"/>
    <property type="match status" value="1"/>
</dbReference>
<dbReference type="InterPro" id="IPR001279">
    <property type="entry name" value="Metallo-B-lactamas"/>
</dbReference>
<protein>
    <submittedName>
        <fullName evidence="2">Ribonuclease BN (tRNA processing enzyme)</fullName>
    </submittedName>
</protein>
<reference evidence="2 3" key="1">
    <citation type="submission" date="2017-10" db="EMBL/GenBank/DDBJ databases">
        <title>Sequencing the genomes of 1000 actinobacteria strains.</title>
        <authorList>
            <person name="Klenk H.-P."/>
        </authorList>
    </citation>
    <scope>NUCLEOTIDE SEQUENCE [LARGE SCALE GENOMIC DNA]</scope>
    <source>
        <strain evidence="2 3">DSM 21838</strain>
    </source>
</reference>
<dbReference type="SUPFAM" id="SSF56281">
    <property type="entry name" value="Metallo-hydrolase/oxidoreductase"/>
    <property type="match status" value="1"/>
</dbReference>
<name>A0A2A9EK57_9MICO</name>
<evidence type="ECO:0000313" key="3">
    <source>
        <dbReference type="Proteomes" id="UP000222106"/>
    </source>
</evidence>
<dbReference type="RefSeq" id="WP_098482848.1">
    <property type="nucleotide sequence ID" value="NZ_PDJI01000004.1"/>
</dbReference>
<evidence type="ECO:0000259" key="1">
    <source>
        <dbReference type="Pfam" id="PF12706"/>
    </source>
</evidence>
<gene>
    <name evidence="2" type="ORF">ATJ97_1094</name>
</gene>
<dbReference type="OrthoDB" id="9800940at2"/>
<evidence type="ECO:0000313" key="2">
    <source>
        <dbReference type="EMBL" id="PFG38609.1"/>
    </source>
</evidence>
<sequence length="266" mass="28109">MRLTVVGCSGSMSGPASPASCYLLQVQGPDDAGDERTWSVVLDLGSGAMGAMLNYVDPATLDLAVLSHLHADHMVDMIGMQVYRRWHPDGPLAPLEVLAPAGALERVRGVGGDEESETYGGEFTFREHVPGTAVRVGPLTVESFPVNHPVPAYGVRITGPSSRAGGPERVTLAYTGDTDFCDGLVPLAAEVDLLLSEAAFQEGRDTVRGVHLTGRRAGQLAAAAQVRRLVLTHLQPWTDPEVVRAEAHAVYDGPVDVAAPGATWVL</sequence>
<dbReference type="Pfam" id="PF12706">
    <property type="entry name" value="Lactamase_B_2"/>
    <property type="match status" value="1"/>
</dbReference>
<organism evidence="2 3">
    <name type="scientific">Georgenia soli</name>
    <dbReference type="NCBI Taxonomy" id="638953"/>
    <lineage>
        <taxon>Bacteria</taxon>
        <taxon>Bacillati</taxon>
        <taxon>Actinomycetota</taxon>
        <taxon>Actinomycetes</taxon>
        <taxon>Micrococcales</taxon>
        <taxon>Bogoriellaceae</taxon>
        <taxon>Georgenia</taxon>
    </lineage>
</organism>
<dbReference type="PANTHER" id="PTHR46018:SF4">
    <property type="entry name" value="METALLO-HYDROLASE YHFI-RELATED"/>
    <property type="match status" value="1"/>
</dbReference>
<dbReference type="CDD" id="cd07716">
    <property type="entry name" value="RNaseZ_short-form-like_MBL-fold"/>
    <property type="match status" value="1"/>
</dbReference>
<keyword evidence="3" id="KW-1185">Reference proteome</keyword>
<feature type="domain" description="Metallo-beta-lactamase" evidence="1">
    <location>
        <begin position="57"/>
        <end position="233"/>
    </location>
</feature>
<dbReference type="GO" id="GO:0042781">
    <property type="term" value="F:3'-tRNA processing endoribonuclease activity"/>
    <property type="evidence" value="ECO:0007669"/>
    <property type="project" value="TreeGrafter"/>
</dbReference>